<keyword evidence="2" id="KW-1185">Reference proteome</keyword>
<evidence type="ECO:0000313" key="2">
    <source>
        <dbReference type="Proteomes" id="UP000249619"/>
    </source>
</evidence>
<organism evidence="1 2">
    <name type="scientific">Stemphylium lycopersici</name>
    <name type="common">Tomato gray leaf spot disease fungus</name>
    <name type="synonym">Thyrospora lycopersici</name>
    <dbReference type="NCBI Taxonomy" id="183478"/>
    <lineage>
        <taxon>Eukaryota</taxon>
        <taxon>Fungi</taxon>
        <taxon>Dikarya</taxon>
        <taxon>Ascomycota</taxon>
        <taxon>Pezizomycotina</taxon>
        <taxon>Dothideomycetes</taxon>
        <taxon>Pleosporomycetidae</taxon>
        <taxon>Pleosporales</taxon>
        <taxon>Pleosporineae</taxon>
        <taxon>Pleosporaceae</taxon>
        <taxon>Stemphylium</taxon>
    </lineage>
</organism>
<dbReference type="AlphaFoldDB" id="A0A364N904"/>
<comment type="caution">
    <text evidence="1">The sequence shown here is derived from an EMBL/GenBank/DDBJ whole genome shotgun (WGS) entry which is preliminary data.</text>
</comment>
<dbReference type="EMBL" id="QGDH01000031">
    <property type="protein sequence ID" value="RAR13687.1"/>
    <property type="molecule type" value="Genomic_DNA"/>
</dbReference>
<dbReference type="Proteomes" id="UP000249619">
    <property type="component" value="Unassembled WGS sequence"/>
</dbReference>
<protein>
    <submittedName>
        <fullName evidence="1">Uncharacterized protein</fullName>
    </submittedName>
</protein>
<sequence length="242" mass="27462">MPSYTPTIPLQPHQLAPLHHGPKAYLLNTHPRLYTLLRTISTTTPHPSLLSHPIAAIYPWPLDAILLPKRRPNETPLDRIYVMYHYIVRGEYAVLRNEVQDFWDYSRWKVERIPDPRDADAERYAVLAAVVVYLALGMNRRRRVEGLSRRGRRSPRARGQGGAWAGFKEEVEHAAWNFFCGTRGLPCSEALDSVPKWAGRVKPVTTGLVLGNGWESGVWGERRSTVFAGKGIVAEEIVECFI</sequence>
<proteinExistence type="predicted"/>
<accession>A0A364N904</accession>
<name>A0A364N904_STELY</name>
<reference evidence="2" key="1">
    <citation type="submission" date="2018-05" db="EMBL/GenBank/DDBJ databases">
        <title>Draft genome sequence of Stemphylium lycopersici strain CIDEFI 213.</title>
        <authorList>
            <person name="Medina R."/>
            <person name="Franco M.E.E."/>
            <person name="Lucentini C.G."/>
            <person name="Saparrat M.C.N."/>
            <person name="Balatti P.A."/>
        </authorList>
    </citation>
    <scope>NUCLEOTIDE SEQUENCE [LARGE SCALE GENOMIC DNA]</scope>
    <source>
        <strain evidence="2">CIDEFI 213</strain>
    </source>
</reference>
<gene>
    <name evidence="1" type="ORF">DDE83_002872</name>
</gene>
<evidence type="ECO:0000313" key="1">
    <source>
        <dbReference type="EMBL" id="RAR13687.1"/>
    </source>
</evidence>